<evidence type="ECO:0008006" key="3">
    <source>
        <dbReference type="Google" id="ProtNLM"/>
    </source>
</evidence>
<accession>M4QRQ0</accession>
<reference evidence="1 2" key="1">
    <citation type="submission" date="2010-10" db="EMBL/GenBank/DDBJ databases">
        <title>The Genome Sequence of Synechococcus phage S-SKS1.</title>
        <authorList>
            <consortium name="The Broad Institute Genome Sequencing Platform"/>
            <person name="Henn M.R."/>
            <person name="Clokie M."/>
            <person name="Levin J."/>
            <person name="Malboeuf C."/>
            <person name="Casali M."/>
            <person name="Russ C."/>
            <person name="Lennon N."/>
            <person name="Chapman S.B."/>
            <person name="Erlich R."/>
            <person name="Young S.K."/>
            <person name="Yandava C."/>
            <person name="Zeng Q."/>
            <person name="Alvarado L."/>
            <person name="Anderson S."/>
            <person name="Berlin A."/>
            <person name="Chen Z."/>
            <person name="Freedman E."/>
            <person name="Gellesch M."/>
            <person name="Goldberg J."/>
            <person name="Green L."/>
            <person name="Griggs A."/>
            <person name="Gujja S."/>
            <person name="Heilman E.R."/>
            <person name="Heiman D."/>
            <person name="Hollinger A."/>
            <person name="Howarth C."/>
            <person name="Larson L."/>
            <person name="Mehta T."/>
            <person name="Pearson M."/>
            <person name="Roberts A."/>
            <person name="Ryan E."/>
            <person name="Saif S."/>
            <person name="Shea T."/>
            <person name="Shenoy N."/>
            <person name="Sisk P."/>
            <person name="Stolte C."/>
            <person name="Sykes S."/>
            <person name="White J."/>
            <person name="Haas B."/>
            <person name="Nusbaum C."/>
            <person name="Birren B."/>
        </authorList>
    </citation>
    <scope>NUCLEOTIDE SEQUENCE [LARGE SCALE GENOMIC DNA]</scope>
</reference>
<dbReference type="Proteomes" id="UP000201252">
    <property type="component" value="Segment"/>
</dbReference>
<evidence type="ECO:0000313" key="2">
    <source>
        <dbReference type="Proteomes" id="UP000201252"/>
    </source>
</evidence>
<name>M4QRQ0_9CAUD</name>
<dbReference type="GeneID" id="15010906"/>
<proteinExistence type="predicted"/>
<dbReference type="InterPro" id="IPR013320">
    <property type="entry name" value="ConA-like_dom_sf"/>
</dbReference>
<keyword evidence="2" id="KW-1185">Reference proteome</keyword>
<dbReference type="PANTHER" id="PTHR42535:SF2">
    <property type="entry name" value="CHROMOSOME UNDETERMINED SCAFFOLD_146, WHOLE GENOME SHOTGUN SEQUENCE"/>
    <property type="match status" value="1"/>
</dbReference>
<dbReference type="EMBL" id="HQ633071">
    <property type="protein sequence ID" value="AGH31518.1"/>
    <property type="molecule type" value="Genomic_DNA"/>
</dbReference>
<gene>
    <name evidence="1" type="ORF">SWZG_00005</name>
</gene>
<dbReference type="PANTHER" id="PTHR42535">
    <property type="entry name" value="OOKINETE PROTEIN, PUTATIVE-RELATED"/>
    <property type="match status" value="1"/>
</dbReference>
<dbReference type="SUPFAM" id="SSF49899">
    <property type="entry name" value="Concanavalin A-like lectins/glucanases"/>
    <property type="match status" value="5"/>
</dbReference>
<dbReference type="OrthoDB" id="28945at10239"/>
<dbReference type="Gene3D" id="2.60.120.200">
    <property type="match status" value="5"/>
</dbReference>
<dbReference type="KEGG" id="vg:15010906"/>
<sequence length="960" mass="104361">MSRYHNPKITTNKNLSLALDAANPKSYTGVTTSVTDISLNNNTATLYNGVGYTSSNVGYFTFNGINHYMEIPYDESVNLTDGDFTIDFWMNSFSDQTSDVLVSYGNTSTVGGWAIKTATNKLQYSVGFVTHPTAAVAGIVTSGLVLHLDAGDTDSYPGSGTTWTDLSGQGNNGTLTNGPTYSSADGGSIVFDGTDDYVTTGNQLDPDADGLFANSTSAWSVTSWFNSDTVGSGQDAITGKGGGLGAAATYVTYRDGNNLKVRLRGGTVTTVSSISANTWYEVTVTWDGSTSKSYLNGVFATNLAVGSASKQTNNFDIGATASGTTNRFDGKISQTLVYNKALTASEIQRNYNALKGRYTSPSPLDPLDIFGIAENADFSSGITTNTWNHYALVRSGNVYTPYVNAVPRNPSYDYSADLNRDLYFDNASIILNANGNDGSTNIIDSSKNNHTGIITAYNGASISTAEYKFGGSSLYFDGTNDYIDCGTDSSYAMEDEDFTIEFWMYTDQSNFAKYVFRTGPQSDHFDNTVPDGSLAVYANTGSGGSGSITFERKRGGSINANGVSITGGQWNHIAWTREGDSYYFFINGTLSYSTTGTDTRSPYNESRLIVGCNYRIDFNNNDSYVDFFNGYIDDFRITKGVAKYTSDFTPPNQASYYSNDPNYDNLSILLQGNGQNLSTSIIDSSSYNHTGIITAYNGAGISTSEYKFGGSSLYFDGTNDYIDCGISSDYSFGNDPFTIEFWMRVNTSFFHTVQRSIFTTTRDYGQFNQFIYGGIELEARIGYGFNDPNIGQPFASFYFTQRDNSGSNGTGFGVPDYVSRGAFFHDNWGHIAISCDGTYHRLFFNGVLAPSLITAYRQPYEGDQIIIGGRNLSGSISNFINAYIDDFRVTKGVAKYTDDFVPPDRTKIKNNQASLKFGASGIGNTNPFNGALSNLKIYKDSLTQSEITQNFNAHKSRYGL</sequence>
<evidence type="ECO:0000313" key="1">
    <source>
        <dbReference type="EMBL" id="AGH31518.1"/>
    </source>
</evidence>
<protein>
    <recommendedName>
        <fullName evidence="3">LamG-like jellyroll fold domain-containing protein</fullName>
    </recommendedName>
</protein>
<dbReference type="RefSeq" id="YP_007674370.1">
    <property type="nucleotide sequence ID" value="NC_020851.1"/>
</dbReference>
<dbReference type="Pfam" id="PF13385">
    <property type="entry name" value="Laminin_G_3"/>
    <property type="match status" value="3"/>
</dbReference>
<organism evidence="1 2">
    <name type="scientific">Synechococcus phage S-SKS1</name>
    <dbReference type="NCBI Taxonomy" id="754042"/>
    <lineage>
        <taxon>Viruses</taxon>
        <taxon>Duplodnaviria</taxon>
        <taxon>Heunggongvirae</taxon>
        <taxon>Uroviricota</taxon>
        <taxon>Caudoviricetes</taxon>
        <taxon>Llyrvirus</taxon>
        <taxon>Llyrvirus SSKS1</taxon>
    </lineage>
</organism>